<keyword evidence="2" id="KW-1185">Reference proteome</keyword>
<reference evidence="1 2" key="1">
    <citation type="journal article" date="2015" name="Int. J. Syst. Evol. Microbiol.">
        <title>Revisiting Corynebacterium glyciniphilum (ex Kubota et al., 1972) sp. nov., nom. rev., isolated from putrefied banana.</title>
        <authorList>
            <person name="Al-Dilaimi A."/>
            <person name="Bednarz H."/>
            <person name="Lomker A."/>
            <person name="Niehaus K."/>
            <person name="Kalinowski J."/>
            <person name="Ruckert C."/>
        </authorList>
    </citation>
    <scope>NUCLEOTIDE SEQUENCE [LARGE SCALE GENOMIC DNA]</scope>
    <source>
        <strain evidence="1">AJ 3170</strain>
        <plasmid evidence="2">Plasmid pCgly1</plasmid>
    </source>
</reference>
<dbReference type="HOGENOM" id="CLU_1522699_0_0_11"/>
<dbReference type="AlphaFoldDB" id="X5DYL7"/>
<geneLocation type="plasmid" evidence="1 2">
    <name>pCgly1</name>
</geneLocation>
<sequence length="176" mass="18621">MIWSTNRSADALHDLVLGTRVIFAAHEDTLTQRTDTDETTGATSTILVAVGHFYDVLDDTRDAAVIYGTIEPRPLELVGTVVDVEQRGGNSSVTLTMPRHGQSQPIQTRWPASIAGAVEGVDVGDELLVIAEERSLSWTVDIDGAGRRAVVPAVTGIKALKAVSKGDVETATAAEG</sequence>
<evidence type="ECO:0000313" key="1">
    <source>
        <dbReference type="EMBL" id="AHW65697.1"/>
    </source>
</evidence>
<dbReference type="Proteomes" id="UP000023703">
    <property type="component" value="Plasmid pCgly1"/>
</dbReference>
<dbReference type="EMBL" id="CP006843">
    <property type="protein sequence ID" value="AHW65697.1"/>
    <property type="molecule type" value="Genomic_DNA"/>
</dbReference>
<evidence type="ECO:0000313" key="2">
    <source>
        <dbReference type="Proteomes" id="UP000023703"/>
    </source>
</evidence>
<name>X5DYL7_9CORY</name>
<accession>X5DYL7</accession>
<organism evidence="1 2">
    <name type="scientific">Corynebacterium glyciniphilum AJ 3170</name>
    <dbReference type="NCBI Taxonomy" id="1404245"/>
    <lineage>
        <taxon>Bacteria</taxon>
        <taxon>Bacillati</taxon>
        <taxon>Actinomycetota</taxon>
        <taxon>Actinomycetes</taxon>
        <taxon>Mycobacteriales</taxon>
        <taxon>Corynebacteriaceae</taxon>
        <taxon>Corynebacterium</taxon>
    </lineage>
</organism>
<dbReference type="KEGG" id="cgy:CGLY_16620"/>
<dbReference type="RefSeq" id="WP_041628660.1">
    <property type="nucleotide sequence ID" value="NZ_CP006843.1"/>
</dbReference>
<proteinExistence type="predicted"/>
<protein>
    <submittedName>
        <fullName evidence="1">Uncharacterized protein</fullName>
    </submittedName>
</protein>
<dbReference type="OrthoDB" id="9793856at2"/>
<gene>
    <name evidence="1" type="ORF">CGLY_16620</name>
</gene>
<keyword evidence="1" id="KW-0614">Plasmid</keyword>